<gene>
    <name evidence="1" type="ORF">GQ43DRAFT_434040</name>
</gene>
<dbReference type="Proteomes" id="UP000799536">
    <property type="component" value="Unassembled WGS sequence"/>
</dbReference>
<accession>A0A9P4JLL7</accession>
<evidence type="ECO:0000313" key="2">
    <source>
        <dbReference type="Proteomes" id="UP000799536"/>
    </source>
</evidence>
<name>A0A9P4JLL7_9PLEO</name>
<reference evidence="1" key="1">
    <citation type="journal article" date="2020" name="Stud. Mycol.">
        <title>101 Dothideomycetes genomes: a test case for predicting lifestyles and emergence of pathogens.</title>
        <authorList>
            <person name="Haridas S."/>
            <person name="Albert R."/>
            <person name="Binder M."/>
            <person name="Bloem J."/>
            <person name="Labutti K."/>
            <person name="Salamov A."/>
            <person name="Andreopoulos B."/>
            <person name="Baker S."/>
            <person name="Barry K."/>
            <person name="Bills G."/>
            <person name="Bluhm B."/>
            <person name="Cannon C."/>
            <person name="Castanera R."/>
            <person name="Culley D."/>
            <person name="Daum C."/>
            <person name="Ezra D."/>
            <person name="Gonzalez J."/>
            <person name="Henrissat B."/>
            <person name="Kuo A."/>
            <person name="Liang C."/>
            <person name="Lipzen A."/>
            <person name="Lutzoni F."/>
            <person name="Magnuson J."/>
            <person name="Mondo S."/>
            <person name="Nolan M."/>
            <person name="Ohm R."/>
            <person name="Pangilinan J."/>
            <person name="Park H.-J."/>
            <person name="Ramirez L."/>
            <person name="Alfaro M."/>
            <person name="Sun H."/>
            <person name="Tritt A."/>
            <person name="Yoshinaga Y."/>
            <person name="Zwiers L.-H."/>
            <person name="Turgeon B."/>
            <person name="Goodwin S."/>
            <person name="Spatafora J."/>
            <person name="Crous P."/>
            <person name="Grigoriev I."/>
        </authorList>
    </citation>
    <scope>NUCLEOTIDE SEQUENCE</scope>
    <source>
        <strain evidence="1">ATCC 74209</strain>
    </source>
</reference>
<keyword evidence="2" id="KW-1185">Reference proteome</keyword>
<organism evidence="1 2">
    <name type="scientific">Delitschia confertaspora ATCC 74209</name>
    <dbReference type="NCBI Taxonomy" id="1513339"/>
    <lineage>
        <taxon>Eukaryota</taxon>
        <taxon>Fungi</taxon>
        <taxon>Dikarya</taxon>
        <taxon>Ascomycota</taxon>
        <taxon>Pezizomycotina</taxon>
        <taxon>Dothideomycetes</taxon>
        <taxon>Pleosporomycetidae</taxon>
        <taxon>Pleosporales</taxon>
        <taxon>Delitschiaceae</taxon>
        <taxon>Delitschia</taxon>
    </lineage>
</organism>
<dbReference type="AlphaFoldDB" id="A0A9P4JLL7"/>
<comment type="caution">
    <text evidence="1">The sequence shown here is derived from an EMBL/GenBank/DDBJ whole genome shotgun (WGS) entry which is preliminary data.</text>
</comment>
<sequence>MSFRSQFHGDNNEQLLIEGVAIGCVFQPEEWIRVQYPSPLPTTVLVTAQGHTSKADATVVTSAQNLTRSLGGAVGLTNSSAIFRILSNRIYPLVSPLVTDRGSREMKYKVENNTTKSDAEMDPNGCSFH</sequence>
<evidence type="ECO:0000313" key="1">
    <source>
        <dbReference type="EMBL" id="KAF2198718.1"/>
    </source>
</evidence>
<proteinExistence type="predicted"/>
<protein>
    <submittedName>
        <fullName evidence="1">Uncharacterized protein</fullName>
    </submittedName>
</protein>
<dbReference type="EMBL" id="ML994123">
    <property type="protein sequence ID" value="KAF2198718.1"/>
    <property type="molecule type" value="Genomic_DNA"/>
</dbReference>